<evidence type="ECO:0000259" key="1">
    <source>
        <dbReference type="Pfam" id="PF00144"/>
    </source>
</evidence>
<dbReference type="SUPFAM" id="SSF56601">
    <property type="entry name" value="beta-lactamase/transpeptidase-like"/>
    <property type="match status" value="1"/>
</dbReference>
<dbReference type="Pfam" id="PF00144">
    <property type="entry name" value="Beta-lactamase"/>
    <property type="match status" value="1"/>
</dbReference>
<protein>
    <submittedName>
        <fullName evidence="2">Beta-lactamase/transpeptidase-like protein</fullName>
    </submittedName>
</protein>
<dbReference type="AlphaFoldDB" id="A0A5N6WCN6"/>
<dbReference type="Proteomes" id="UP000325433">
    <property type="component" value="Unassembled WGS sequence"/>
</dbReference>
<dbReference type="InterPro" id="IPR050789">
    <property type="entry name" value="Diverse_Enzym_Activities"/>
</dbReference>
<name>A0A5N6WCN6_9EURO</name>
<gene>
    <name evidence="2" type="ORF">BDV41DRAFT_523813</name>
</gene>
<feature type="domain" description="Beta-lactamase-related" evidence="1">
    <location>
        <begin position="100"/>
        <end position="464"/>
    </location>
</feature>
<dbReference type="InterPro" id="IPR001466">
    <property type="entry name" value="Beta-lactam-related"/>
</dbReference>
<dbReference type="PANTHER" id="PTHR43283:SF3">
    <property type="entry name" value="BETA-LACTAMASE FAMILY PROTEIN (AFU_ORTHOLOGUE AFUA_5G07500)"/>
    <property type="match status" value="1"/>
</dbReference>
<accession>A0A5N6WCN6</accession>
<dbReference type="PANTHER" id="PTHR43283">
    <property type="entry name" value="BETA-LACTAMASE-RELATED"/>
    <property type="match status" value="1"/>
</dbReference>
<keyword evidence="3" id="KW-1185">Reference proteome</keyword>
<proteinExistence type="predicted"/>
<dbReference type="InterPro" id="IPR012338">
    <property type="entry name" value="Beta-lactam/transpept-like"/>
</dbReference>
<evidence type="ECO:0000313" key="3">
    <source>
        <dbReference type="Proteomes" id="UP000325433"/>
    </source>
</evidence>
<evidence type="ECO:0000313" key="2">
    <source>
        <dbReference type="EMBL" id="KAE8318278.1"/>
    </source>
</evidence>
<organism evidence="2 3">
    <name type="scientific">Aspergillus transmontanensis</name>
    <dbReference type="NCBI Taxonomy" id="1034304"/>
    <lineage>
        <taxon>Eukaryota</taxon>
        <taxon>Fungi</taxon>
        <taxon>Dikarya</taxon>
        <taxon>Ascomycota</taxon>
        <taxon>Pezizomycotina</taxon>
        <taxon>Eurotiomycetes</taxon>
        <taxon>Eurotiomycetidae</taxon>
        <taxon>Eurotiales</taxon>
        <taxon>Aspergillaceae</taxon>
        <taxon>Aspergillus</taxon>
        <taxon>Aspergillus subgen. Circumdati</taxon>
    </lineage>
</organism>
<dbReference type="Gene3D" id="3.40.710.10">
    <property type="entry name" value="DD-peptidase/beta-lactamase superfamily"/>
    <property type="match status" value="1"/>
</dbReference>
<sequence length="487" mass="53783">MRIRSCISHPLNLTQYVFVCTVDVRSPPDYPIKKYQLGAPGHEGYIEVNLNPVMLPKIVSSASACSYEELHISNPTTKMSQLTPNVTGSLQARLDEACADQEKGIPGAVVVVVGKDGREYFAHASGRRGYGSSEPMTLDNIFWIASCTKLITGIACMQLVEQGLLSLDDSAQVETICPELKQVQVLQTDGSLVDKKQGITLRMLLAHTAGFGYSFFNEKLRDYSKPVGYDEFSGCFYDMLQPLVNQPGERWEYGVNIDWAGLLVKRVTGLSLNDYFHRNIFEPLDLHNISMFPNASMKSRLAHMNSRAPDGQLSPRDHLLRRSLIVEDARDIASCFNSGGAGCFAKPQEYCQILATLLNDGISPATNKQILRKATVDLMFENQIPQFPNFAAQEIPPAKADLTNRIAHLYPSATSQGWGLTCMLTGGSTGRSAQTGHWAGLPNLWWWCDRTKGIAGMVCTQILPFADSQVLGLWSDMESLVYNGLDL</sequence>
<reference evidence="3" key="1">
    <citation type="submission" date="2019-04" db="EMBL/GenBank/DDBJ databases">
        <title>Friends and foes A comparative genomics studyof 23 Aspergillus species from section Flavi.</title>
        <authorList>
            <consortium name="DOE Joint Genome Institute"/>
            <person name="Kjaerbolling I."/>
            <person name="Vesth T."/>
            <person name="Frisvad J.C."/>
            <person name="Nybo J.L."/>
            <person name="Theobald S."/>
            <person name="Kildgaard S."/>
            <person name="Isbrandt T."/>
            <person name="Kuo A."/>
            <person name="Sato A."/>
            <person name="Lyhne E.K."/>
            <person name="Kogle M.E."/>
            <person name="Wiebenga A."/>
            <person name="Kun R.S."/>
            <person name="Lubbers R.J."/>
            <person name="Makela M.R."/>
            <person name="Barry K."/>
            <person name="Chovatia M."/>
            <person name="Clum A."/>
            <person name="Daum C."/>
            <person name="Haridas S."/>
            <person name="He G."/>
            <person name="LaButti K."/>
            <person name="Lipzen A."/>
            <person name="Mondo S."/>
            <person name="Riley R."/>
            <person name="Salamov A."/>
            <person name="Simmons B.A."/>
            <person name="Magnuson J.K."/>
            <person name="Henrissat B."/>
            <person name="Mortensen U.H."/>
            <person name="Larsen T.O."/>
            <person name="Devries R.P."/>
            <person name="Grigoriev I.V."/>
            <person name="Machida M."/>
            <person name="Baker S.E."/>
            <person name="Andersen M.R."/>
        </authorList>
    </citation>
    <scope>NUCLEOTIDE SEQUENCE [LARGE SCALE GENOMIC DNA]</scope>
    <source>
        <strain evidence="3">CBS 130015</strain>
    </source>
</reference>
<dbReference type="EMBL" id="ML738298">
    <property type="protein sequence ID" value="KAE8318278.1"/>
    <property type="molecule type" value="Genomic_DNA"/>
</dbReference>